<dbReference type="EMBL" id="MU128913">
    <property type="protein sequence ID" value="KAF9520235.1"/>
    <property type="molecule type" value="Genomic_DNA"/>
</dbReference>
<name>A0A9P6B9X4_9AGAM</name>
<feature type="region of interest" description="Disordered" evidence="1">
    <location>
        <begin position="121"/>
        <end position="196"/>
    </location>
</feature>
<accession>A0A9P6B9X4</accession>
<sequence>MQMIEFTTVWLMNRIEQIHDVPIDLKRLEIFLHIHACTGFKQAFIAPIWPNTGQVNTIICQIASAERSASLTFGVLSCILVEQSCGPIATTSINFISFTYSKTILVELSAGVSVNMVRTRAHPESLDSSQSSTKRPHPSMKGSSSNPKPPSPKAKHPLSKAKVLSSKGTPASSSAKTASNAPASSSPAVPSKASDPLQAVAKAPTFASTSRQTLVSVDIHSRWKLSHQLPLNVPEWDQKDNRATCLWDARHPETIPLSFAGGGEDRDEDWENLDPVLNRVLHVDVPMDVLVKGIRRGSSGTLRIVEGLAFFVEKRSLNPVYFGTKLQRLVEALEVRIKLETTNAMSDKIMAQEVTPPSGPGFVSFDDSLDDCNEDDDHSDEDGKDGDDTADIQCRRCKFRNDEIDEVVEMFHQFEEMKVKPCAQRLGCTITCLMRIGKWSLNTSERRQRRNPWNTYLNLLKEKDEFVLKSEAHNSYAKLKNDMGGSDTEAWVAEMEHLTSELHGRKTAVGKKKGESGGDVAKLMEQTQRQWNADGKTLLNTSIHTFYMMVSDMVSLSAAHSQNTSSMNSPQMELWYKSHFDPTQHIGDIYKYILAQQLWSKEVEALEEGESHQWRIMETQDMHHTKAACAQRMRKLLGPYMPAKVKMYKAFTHPEDRQIRLEELPESPLNSDESMLLVMIDHCGRVQHTIGSVDHARASNDWSGGATLGGEGINSPVLDEVREENVESTMGKWKYSELGRSRDSTGIGPGHVAEDAGEHDSDIEEDERPANQSPPPFLATTSASSHVGATVPLVNSRVAQLCRMPTYLMNSGASTPLDNFPTSTSPPIQVLRDSSASSSSTPNSGPDMMSTHPNGPSQASFSLPSVQVHLSAADFDALQMSFATWAGNGAGLL</sequence>
<feature type="compositionally biased region" description="Polar residues" evidence="1">
    <location>
        <begin position="851"/>
        <end position="861"/>
    </location>
</feature>
<comment type="caution">
    <text evidence="2">The sequence shown here is derived from an EMBL/GenBank/DDBJ whole genome shotgun (WGS) entry which is preliminary data.</text>
</comment>
<protein>
    <submittedName>
        <fullName evidence="2">Uncharacterized protein</fullName>
    </submittedName>
</protein>
<evidence type="ECO:0000313" key="2">
    <source>
        <dbReference type="EMBL" id="KAF9520235.1"/>
    </source>
</evidence>
<feature type="region of interest" description="Disordered" evidence="1">
    <location>
        <begin position="737"/>
        <end position="783"/>
    </location>
</feature>
<gene>
    <name evidence="2" type="ORF">BS47DRAFT_1452012</name>
</gene>
<proteinExistence type="predicted"/>
<dbReference type="Proteomes" id="UP000886523">
    <property type="component" value="Unassembled WGS sequence"/>
</dbReference>
<feature type="compositionally biased region" description="Low complexity" evidence="1">
    <location>
        <begin position="160"/>
        <end position="194"/>
    </location>
</feature>
<feature type="compositionally biased region" description="Polar residues" evidence="1">
    <location>
        <begin position="814"/>
        <end position="827"/>
    </location>
</feature>
<feature type="region of interest" description="Disordered" evidence="1">
    <location>
        <begin position="814"/>
        <end position="861"/>
    </location>
</feature>
<evidence type="ECO:0000313" key="3">
    <source>
        <dbReference type="Proteomes" id="UP000886523"/>
    </source>
</evidence>
<organism evidence="2 3">
    <name type="scientific">Hydnum rufescens UP504</name>
    <dbReference type="NCBI Taxonomy" id="1448309"/>
    <lineage>
        <taxon>Eukaryota</taxon>
        <taxon>Fungi</taxon>
        <taxon>Dikarya</taxon>
        <taxon>Basidiomycota</taxon>
        <taxon>Agaricomycotina</taxon>
        <taxon>Agaricomycetes</taxon>
        <taxon>Cantharellales</taxon>
        <taxon>Hydnaceae</taxon>
        <taxon>Hydnum</taxon>
    </lineage>
</organism>
<keyword evidence="3" id="KW-1185">Reference proteome</keyword>
<evidence type="ECO:0000256" key="1">
    <source>
        <dbReference type="SAM" id="MobiDB-lite"/>
    </source>
</evidence>
<reference evidence="2" key="1">
    <citation type="journal article" date="2020" name="Nat. Commun.">
        <title>Large-scale genome sequencing of mycorrhizal fungi provides insights into the early evolution of symbiotic traits.</title>
        <authorList>
            <person name="Miyauchi S."/>
            <person name="Kiss E."/>
            <person name="Kuo A."/>
            <person name="Drula E."/>
            <person name="Kohler A."/>
            <person name="Sanchez-Garcia M."/>
            <person name="Morin E."/>
            <person name="Andreopoulos B."/>
            <person name="Barry K.W."/>
            <person name="Bonito G."/>
            <person name="Buee M."/>
            <person name="Carver A."/>
            <person name="Chen C."/>
            <person name="Cichocki N."/>
            <person name="Clum A."/>
            <person name="Culley D."/>
            <person name="Crous P.W."/>
            <person name="Fauchery L."/>
            <person name="Girlanda M."/>
            <person name="Hayes R.D."/>
            <person name="Keri Z."/>
            <person name="LaButti K."/>
            <person name="Lipzen A."/>
            <person name="Lombard V."/>
            <person name="Magnuson J."/>
            <person name="Maillard F."/>
            <person name="Murat C."/>
            <person name="Nolan M."/>
            <person name="Ohm R.A."/>
            <person name="Pangilinan J."/>
            <person name="Pereira M.F."/>
            <person name="Perotto S."/>
            <person name="Peter M."/>
            <person name="Pfister S."/>
            <person name="Riley R."/>
            <person name="Sitrit Y."/>
            <person name="Stielow J.B."/>
            <person name="Szollosi G."/>
            <person name="Zifcakova L."/>
            <person name="Stursova M."/>
            <person name="Spatafora J.W."/>
            <person name="Tedersoo L."/>
            <person name="Vaario L.M."/>
            <person name="Yamada A."/>
            <person name="Yan M."/>
            <person name="Wang P."/>
            <person name="Xu J."/>
            <person name="Bruns T."/>
            <person name="Baldrian P."/>
            <person name="Vilgalys R."/>
            <person name="Dunand C."/>
            <person name="Henrissat B."/>
            <person name="Grigoriev I.V."/>
            <person name="Hibbett D."/>
            <person name="Nagy L.G."/>
            <person name="Martin F.M."/>
        </authorList>
    </citation>
    <scope>NUCLEOTIDE SEQUENCE</scope>
    <source>
        <strain evidence="2">UP504</strain>
    </source>
</reference>
<dbReference type="AlphaFoldDB" id="A0A9P6B9X4"/>